<dbReference type="Proteomes" id="UP000198636">
    <property type="component" value="Unassembled WGS sequence"/>
</dbReference>
<sequence length="164" mass="19280">MEVVRKDYLPYLTEEKKQNNQKQRPQKQKKNSYRFVKIATAFSISCLLMLGLLLVIRYAAITEMKHEIYNLSRQLDEIEDSREKLKVELEKVTKSRWIESEAVNRLGMMYPISENTYYFSVNSTKTALLTNDLNKNMNTEDTVKVDENGFIQRTINKFAALLKI</sequence>
<gene>
    <name evidence="3" type="ORF">SAMN03080606_00401</name>
</gene>
<organism evidence="3 4">
    <name type="scientific">Alkaliphilus peptidifermentans DSM 18978</name>
    <dbReference type="NCBI Taxonomy" id="1120976"/>
    <lineage>
        <taxon>Bacteria</taxon>
        <taxon>Bacillati</taxon>
        <taxon>Bacillota</taxon>
        <taxon>Clostridia</taxon>
        <taxon>Peptostreptococcales</taxon>
        <taxon>Natronincolaceae</taxon>
        <taxon>Alkaliphilus</taxon>
    </lineage>
</organism>
<dbReference type="STRING" id="1120976.SAMN03080606_00401"/>
<evidence type="ECO:0000313" key="3">
    <source>
        <dbReference type="EMBL" id="SCX88935.1"/>
    </source>
</evidence>
<proteinExistence type="predicted"/>
<evidence type="ECO:0000256" key="1">
    <source>
        <dbReference type="SAM" id="Coils"/>
    </source>
</evidence>
<dbReference type="RefSeq" id="WP_091539379.1">
    <property type="nucleotide sequence ID" value="NZ_FMUS01000002.1"/>
</dbReference>
<feature type="coiled-coil region" evidence="1">
    <location>
        <begin position="61"/>
        <end position="95"/>
    </location>
</feature>
<reference evidence="3 4" key="1">
    <citation type="submission" date="2016-10" db="EMBL/GenBank/DDBJ databases">
        <authorList>
            <person name="de Groot N.N."/>
        </authorList>
    </citation>
    <scope>NUCLEOTIDE SEQUENCE [LARGE SCALE GENOMIC DNA]</scope>
    <source>
        <strain evidence="3 4">DSM 18978</strain>
    </source>
</reference>
<dbReference type="OrthoDB" id="1757177at2"/>
<evidence type="ECO:0000313" key="4">
    <source>
        <dbReference type="Proteomes" id="UP000198636"/>
    </source>
</evidence>
<dbReference type="AlphaFoldDB" id="A0A1G5BFI0"/>
<keyword evidence="2" id="KW-0472">Membrane</keyword>
<keyword evidence="1" id="KW-0175">Coiled coil</keyword>
<evidence type="ECO:0008006" key="5">
    <source>
        <dbReference type="Google" id="ProtNLM"/>
    </source>
</evidence>
<accession>A0A1G5BFI0</accession>
<protein>
    <recommendedName>
        <fullName evidence="5">Cell division protein FtsL</fullName>
    </recommendedName>
</protein>
<name>A0A1G5BFI0_9FIRM</name>
<keyword evidence="4" id="KW-1185">Reference proteome</keyword>
<evidence type="ECO:0000256" key="2">
    <source>
        <dbReference type="SAM" id="Phobius"/>
    </source>
</evidence>
<feature type="transmembrane region" description="Helical" evidence="2">
    <location>
        <begin position="35"/>
        <end position="56"/>
    </location>
</feature>
<dbReference type="EMBL" id="FMUS01000002">
    <property type="protein sequence ID" value="SCX88935.1"/>
    <property type="molecule type" value="Genomic_DNA"/>
</dbReference>
<keyword evidence="2" id="KW-0812">Transmembrane</keyword>
<keyword evidence="2" id="KW-1133">Transmembrane helix</keyword>